<feature type="coiled-coil region" evidence="1">
    <location>
        <begin position="729"/>
        <end position="756"/>
    </location>
</feature>
<dbReference type="PANTHER" id="PTHR43685:SF2">
    <property type="entry name" value="GLYCOSYLTRANSFERASE 2-LIKE DOMAIN-CONTAINING PROTEIN"/>
    <property type="match status" value="1"/>
</dbReference>
<dbReference type="SUPFAM" id="SSF53756">
    <property type="entry name" value="UDP-Glycosyltransferase/glycogen phosphorylase"/>
    <property type="match status" value="1"/>
</dbReference>
<dbReference type="InterPro" id="IPR001173">
    <property type="entry name" value="Glyco_trans_2-like"/>
</dbReference>
<dbReference type="InterPro" id="IPR001296">
    <property type="entry name" value="Glyco_trans_1"/>
</dbReference>
<reference evidence="5 6" key="1">
    <citation type="submission" date="2018-08" db="EMBL/GenBank/DDBJ databases">
        <title>A genome reference for cultivated species of the human gut microbiota.</title>
        <authorList>
            <person name="Zou Y."/>
            <person name="Xue W."/>
            <person name="Luo G."/>
        </authorList>
    </citation>
    <scope>NUCLEOTIDE SEQUENCE [LARGE SCALE GENOMIC DNA]</scope>
    <source>
        <strain evidence="5 6">AM27-11</strain>
    </source>
</reference>
<dbReference type="SUPFAM" id="SSF53448">
    <property type="entry name" value="Nucleotide-diphospho-sugar transferases"/>
    <property type="match status" value="1"/>
</dbReference>
<dbReference type="CDD" id="cd00761">
    <property type="entry name" value="Glyco_tranf_GTA_type"/>
    <property type="match status" value="1"/>
</dbReference>
<protein>
    <submittedName>
        <fullName evidence="5">Glycosyltransferase</fullName>
    </submittedName>
</protein>
<dbReference type="Gene3D" id="3.40.50.2000">
    <property type="entry name" value="Glycogen Phosphorylase B"/>
    <property type="match status" value="2"/>
</dbReference>
<dbReference type="Proteomes" id="UP000286271">
    <property type="component" value="Unassembled WGS sequence"/>
</dbReference>
<dbReference type="Pfam" id="PF13439">
    <property type="entry name" value="Glyco_transf_4"/>
    <property type="match status" value="1"/>
</dbReference>
<organism evidence="5 6">
    <name type="scientific">Roseburia inulinivorans</name>
    <dbReference type="NCBI Taxonomy" id="360807"/>
    <lineage>
        <taxon>Bacteria</taxon>
        <taxon>Bacillati</taxon>
        <taxon>Bacillota</taxon>
        <taxon>Clostridia</taxon>
        <taxon>Lachnospirales</taxon>
        <taxon>Lachnospiraceae</taxon>
        <taxon>Roseburia</taxon>
    </lineage>
</organism>
<evidence type="ECO:0000256" key="1">
    <source>
        <dbReference type="SAM" id="Coils"/>
    </source>
</evidence>
<dbReference type="InterPro" id="IPR029044">
    <property type="entry name" value="Nucleotide-diphossugar_trans"/>
</dbReference>
<proteinExistence type="predicted"/>
<gene>
    <name evidence="5" type="ORF">DW707_02235</name>
</gene>
<accession>A0A3R6GX98</accession>
<evidence type="ECO:0000259" key="3">
    <source>
        <dbReference type="Pfam" id="PF00535"/>
    </source>
</evidence>
<dbReference type="Pfam" id="PF00535">
    <property type="entry name" value="Glycos_transf_2"/>
    <property type="match status" value="1"/>
</dbReference>
<feature type="domain" description="Glycosyl transferase family 1" evidence="2">
    <location>
        <begin position="470"/>
        <end position="605"/>
    </location>
</feature>
<dbReference type="CDD" id="cd03801">
    <property type="entry name" value="GT4_PimA-like"/>
    <property type="match status" value="1"/>
</dbReference>
<evidence type="ECO:0000313" key="5">
    <source>
        <dbReference type="EMBL" id="RHF00043.1"/>
    </source>
</evidence>
<keyword evidence="5" id="KW-0808">Transferase</keyword>
<sequence>MKKFDFTCEPGVILKEKYDVQAVLHEGKPLISIITAYYNAKQYFEQTFNSVLNQTFPWFEWIIVNDGSTKQEDVAFLKKIAEKDDRIKVLDQKNAGAVNARNNGINQCQSDIVIILDADDLIDCRYLEMVYWGLLCNEEAKWAYTDSVGFHQMEYSWQKEFSSENMKEENILSYIAAIRKEVFADGTYDDTTKNNWEDWQLWLKLLAKGYQPFHIKKRMFWYRRLDTGMLSKIEEDPELKNSLQKKINKLAQDVPDGIRAVCPDNRKGLEFAQVNTYNWNRKLPYKKKKINVLFLLPHMECGGADKFNVDIIRNLEKDKYELGVVTTVDDENEWESKFTGEIEDVFEMPRFLHKKDWISFIYYYIQSRQVDIVFNISSYWGYYILPLLKIDFPHIAIIDCVHAEGNYWRNGGYPRVSGKFSNIIEKTFVSNDYTRNILVKKYGTNYEKTKLIYTGVDEEEFCEKTIDCRKEREKYCISSDRPTVLYLCRMCPEKRPFMMLEIAEKVAHRRPDIQFLAVGGGEYLEELKQKSDEMGLQNNVIFTGRVEDTKPFYKMSDLFLLCSLKEGLSVTTLEAMIMGLPLISADVGSQYELVSEETGKLIRCRADEQEDFYSRQNDPEEVEEYVEAICQWINNIETDRDKVKAICKEKIKNGFTLKDLIRTLDGEFTELVSTASIAKRKIEAEALLSYKSIFEELLMLYNSFESKEVETNEIWQAKEWLYQQLYGAADSEKQRIVDILAENERLEAELKKIHSLRSWKLITRYHRMMNETKIGKILNELRKRILK</sequence>
<comment type="caution">
    <text evidence="5">The sequence shown here is derived from an EMBL/GenBank/DDBJ whole genome shotgun (WGS) entry which is preliminary data.</text>
</comment>
<evidence type="ECO:0000259" key="4">
    <source>
        <dbReference type="Pfam" id="PF13439"/>
    </source>
</evidence>
<evidence type="ECO:0000313" key="6">
    <source>
        <dbReference type="Proteomes" id="UP000286271"/>
    </source>
</evidence>
<dbReference type="PANTHER" id="PTHR43685">
    <property type="entry name" value="GLYCOSYLTRANSFERASE"/>
    <property type="match status" value="1"/>
</dbReference>
<name>A0A3R6GX98_9FIRM</name>
<dbReference type="InterPro" id="IPR028098">
    <property type="entry name" value="Glyco_trans_4-like_N"/>
</dbReference>
<feature type="domain" description="Glycosyltransferase subfamily 4-like N-terminal" evidence="4">
    <location>
        <begin position="302"/>
        <end position="459"/>
    </location>
</feature>
<dbReference type="AlphaFoldDB" id="A0A3R6GX98"/>
<keyword evidence="1" id="KW-0175">Coiled coil</keyword>
<evidence type="ECO:0000259" key="2">
    <source>
        <dbReference type="Pfam" id="PF00534"/>
    </source>
</evidence>
<dbReference type="Pfam" id="PF00534">
    <property type="entry name" value="Glycos_transf_1"/>
    <property type="match status" value="1"/>
</dbReference>
<feature type="domain" description="Glycosyltransferase 2-like" evidence="3">
    <location>
        <begin position="32"/>
        <end position="130"/>
    </location>
</feature>
<dbReference type="GO" id="GO:0016757">
    <property type="term" value="F:glycosyltransferase activity"/>
    <property type="evidence" value="ECO:0007669"/>
    <property type="project" value="InterPro"/>
</dbReference>
<dbReference type="RefSeq" id="WP_118929719.1">
    <property type="nucleotide sequence ID" value="NZ_QSKW01000002.1"/>
</dbReference>
<dbReference type="EMBL" id="QSKW01000002">
    <property type="protein sequence ID" value="RHF00043.1"/>
    <property type="molecule type" value="Genomic_DNA"/>
</dbReference>
<dbReference type="Gene3D" id="3.90.550.10">
    <property type="entry name" value="Spore Coat Polysaccharide Biosynthesis Protein SpsA, Chain A"/>
    <property type="match status" value="1"/>
</dbReference>
<dbReference type="InterPro" id="IPR050834">
    <property type="entry name" value="Glycosyltransf_2"/>
</dbReference>